<dbReference type="KEGG" id="vai:BU251_02660"/>
<evidence type="ECO:0000259" key="1">
    <source>
        <dbReference type="Pfam" id="PF21781"/>
    </source>
</evidence>
<evidence type="ECO:0000313" key="2">
    <source>
        <dbReference type="EMBL" id="QAT16709.1"/>
    </source>
</evidence>
<dbReference type="InterPro" id="IPR049241">
    <property type="entry name" value="DUF6876"/>
</dbReference>
<feature type="domain" description="DUF6876" evidence="1">
    <location>
        <begin position="2"/>
        <end position="113"/>
    </location>
</feature>
<dbReference type="RefSeq" id="WP_128699347.1">
    <property type="nucleotide sequence ID" value="NZ_CP019384.1"/>
</dbReference>
<accession>A0A410P3G5</accession>
<dbReference type="Proteomes" id="UP000287243">
    <property type="component" value="Chromosome"/>
</dbReference>
<dbReference type="EMBL" id="CP019384">
    <property type="protein sequence ID" value="QAT16709.1"/>
    <property type="molecule type" value="Genomic_DNA"/>
</dbReference>
<organism evidence="2 3">
    <name type="scientific">Velamenicoccus archaeovorus</name>
    <dbReference type="NCBI Taxonomy" id="1930593"/>
    <lineage>
        <taxon>Bacteria</taxon>
        <taxon>Pseudomonadati</taxon>
        <taxon>Candidatus Omnitrophota</taxon>
        <taxon>Candidatus Velamenicoccus</taxon>
    </lineage>
</organism>
<dbReference type="OrthoDB" id="1255124at2"/>
<proteinExistence type="predicted"/>
<protein>
    <recommendedName>
        <fullName evidence="1">DUF6876 domain-containing protein</fullName>
    </recommendedName>
</protein>
<dbReference type="Pfam" id="PF21781">
    <property type="entry name" value="DUF6876"/>
    <property type="match status" value="1"/>
</dbReference>
<dbReference type="AlphaFoldDB" id="A0A410P3G5"/>
<sequence>MLTESGLRQFTGTTQWFRHLSGYLYTDGVQYVAEQGGAYWLLDKILFITRAKARLQEFGVWKLSVREDHTAQLVCEDGNYHKLYDEKIDWTDFPLKKIELWFENGVLILPSEH</sequence>
<keyword evidence="3" id="KW-1185">Reference proteome</keyword>
<name>A0A410P3G5_VELA1</name>
<evidence type="ECO:0000313" key="3">
    <source>
        <dbReference type="Proteomes" id="UP000287243"/>
    </source>
</evidence>
<reference evidence="2 3" key="1">
    <citation type="submission" date="2017-01" db="EMBL/GenBank/DDBJ databases">
        <title>First insights into the biology of 'candidatus Vampirococcus archaeovorus'.</title>
        <authorList>
            <person name="Kizina J."/>
            <person name="Jordan S."/>
            <person name="Stueber K."/>
            <person name="Reinhardt R."/>
            <person name="Harder J."/>
        </authorList>
    </citation>
    <scope>NUCLEOTIDE SEQUENCE [LARGE SCALE GENOMIC DNA]</scope>
    <source>
        <strain evidence="2 3">LiM</strain>
    </source>
</reference>
<gene>
    <name evidence="2" type="ORF">BU251_02660</name>
</gene>